<evidence type="ECO:0000256" key="1">
    <source>
        <dbReference type="SAM" id="MobiDB-lite"/>
    </source>
</evidence>
<dbReference type="Gramene" id="Pp3c17_9670V3.6">
    <property type="protein sequence ID" value="Pp3c17_9670V3.6"/>
    <property type="gene ID" value="Pp3c17_9670"/>
</dbReference>
<dbReference type="Proteomes" id="UP000006727">
    <property type="component" value="Chromosome 17"/>
</dbReference>
<proteinExistence type="predicted"/>
<feature type="region of interest" description="Disordered" evidence="1">
    <location>
        <begin position="811"/>
        <end position="847"/>
    </location>
</feature>
<organism evidence="2">
    <name type="scientific">Physcomitrium patens</name>
    <name type="common">Spreading-leaved earth moss</name>
    <name type="synonym">Physcomitrella patens</name>
    <dbReference type="NCBI Taxonomy" id="3218"/>
    <lineage>
        <taxon>Eukaryota</taxon>
        <taxon>Viridiplantae</taxon>
        <taxon>Streptophyta</taxon>
        <taxon>Embryophyta</taxon>
        <taxon>Bryophyta</taxon>
        <taxon>Bryophytina</taxon>
        <taxon>Bryopsida</taxon>
        <taxon>Funariidae</taxon>
        <taxon>Funariales</taxon>
        <taxon>Funariaceae</taxon>
        <taxon>Physcomitrium</taxon>
    </lineage>
</organism>
<reference evidence="3" key="3">
    <citation type="submission" date="2020-12" db="UniProtKB">
        <authorList>
            <consortium name="EnsemblPlants"/>
        </authorList>
    </citation>
    <scope>IDENTIFICATION</scope>
</reference>
<evidence type="ECO:0000313" key="3">
    <source>
        <dbReference type="EnsemblPlants" id="Pp3c17_9670V3.1"/>
    </source>
</evidence>
<dbReference type="EnsemblPlants" id="Pp3c17_9670V3.7">
    <property type="protein sequence ID" value="Pp3c17_9670V3.7"/>
    <property type="gene ID" value="Pp3c17_9670"/>
</dbReference>
<dbReference type="EnsemblPlants" id="Pp3c17_9670V3.2">
    <property type="protein sequence ID" value="Pp3c17_9670V3.2"/>
    <property type="gene ID" value="Pp3c17_9670"/>
</dbReference>
<dbReference type="AlphaFoldDB" id="A0A2K1J3B5"/>
<dbReference type="Gramene" id="Pp3c17_9670V3.1">
    <property type="protein sequence ID" value="Pp3c17_9670V3.1"/>
    <property type="gene ID" value="Pp3c17_9670"/>
</dbReference>
<dbReference type="Gene3D" id="2.60.120.620">
    <property type="entry name" value="q2cbj1_9rhob like domain"/>
    <property type="match status" value="1"/>
</dbReference>
<dbReference type="Gramene" id="Pp3c17_9670V3.7">
    <property type="protein sequence ID" value="Pp3c17_9670V3.7"/>
    <property type="gene ID" value="Pp3c17_9670"/>
</dbReference>
<reference evidence="2 4" key="2">
    <citation type="journal article" date="2018" name="Plant J.">
        <title>The Physcomitrella patens chromosome-scale assembly reveals moss genome structure and evolution.</title>
        <authorList>
            <person name="Lang D."/>
            <person name="Ullrich K.K."/>
            <person name="Murat F."/>
            <person name="Fuchs J."/>
            <person name="Jenkins J."/>
            <person name="Haas F.B."/>
            <person name="Piednoel M."/>
            <person name="Gundlach H."/>
            <person name="Van Bel M."/>
            <person name="Meyberg R."/>
            <person name="Vives C."/>
            <person name="Morata J."/>
            <person name="Symeonidi A."/>
            <person name="Hiss M."/>
            <person name="Muchero W."/>
            <person name="Kamisugi Y."/>
            <person name="Saleh O."/>
            <person name="Blanc G."/>
            <person name="Decker E.L."/>
            <person name="van Gessel N."/>
            <person name="Grimwood J."/>
            <person name="Hayes R.D."/>
            <person name="Graham S.W."/>
            <person name="Gunter L.E."/>
            <person name="McDaniel S.F."/>
            <person name="Hoernstein S.N.W."/>
            <person name="Larsson A."/>
            <person name="Li F.W."/>
            <person name="Perroud P.F."/>
            <person name="Phillips J."/>
            <person name="Ranjan P."/>
            <person name="Rokshar D.S."/>
            <person name="Rothfels C.J."/>
            <person name="Schneider L."/>
            <person name="Shu S."/>
            <person name="Stevenson D.W."/>
            <person name="Thummler F."/>
            <person name="Tillich M."/>
            <person name="Villarreal Aguilar J.C."/>
            <person name="Widiez T."/>
            <person name="Wong G.K."/>
            <person name="Wymore A."/>
            <person name="Zhang Y."/>
            <person name="Zimmer A.D."/>
            <person name="Quatrano R.S."/>
            <person name="Mayer K.F.X."/>
            <person name="Goodstein D."/>
            <person name="Casacuberta J.M."/>
            <person name="Vandepoele K."/>
            <person name="Reski R."/>
            <person name="Cuming A.C."/>
            <person name="Tuskan G.A."/>
            <person name="Maumus F."/>
            <person name="Salse J."/>
            <person name="Schmutz J."/>
            <person name="Rensing S.A."/>
        </authorList>
    </citation>
    <scope>NUCLEOTIDE SEQUENCE [LARGE SCALE GENOMIC DNA]</scope>
    <source>
        <strain evidence="3 4">cv. Gransden 2004</strain>
    </source>
</reference>
<gene>
    <name evidence="3" type="primary">LOC112294617</name>
    <name evidence="2" type="ORF">PHYPA_021863</name>
</gene>
<dbReference type="PaxDb" id="3218-PP1S202_5V6.1"/>
<dbReference type="Gramene" id="Pp3c17_9670V3.2">
    <property type="protein sequence ID" value="Pp3c17_9670V3.2"/>
    <property type="gene ID" value="Pp3c17_9670"/>
</dbReference>
<name>A0A2K1J3B5_PHYPA</name>
<feature type="compositionally biased region" description="Basic and acidic residues" evidence="1">
    <location>
        <begin position="811"/>
        <end position="826"/>
    </location>
</feature>
<protein>
    <submittedName>
        <fullName evidence="2 3">Uncharacterized protein</fullName>
    </submittedName>
</protein>
<dbReference type="RefSeq" id="XP_024401051.1">
    <property type="nucleotide sequence ID" value="XM_024545283.2"/>
</dbReference>
<keyword evidence="4" id="KW-1185">Reference proteome</keyword>
<dbReference type="STRING" id="3218.A0A2K1J3B5"/>
<evidence type="ECO:0000313" key="2">
    <source>
        <dbReference type="EMBL" id="PNR36013.1"/>
    </source>
</evidence>
<sequence length="847" mass="95312">MKENVDLVGDDGRGDLKEDIKKKHQGFFDSILAATGAVGRERLFERPNATFVISGTIDHYLLGSLGVDGAGVLGLPLSAADAAKLRMVSKQAPHGRGLNTVLDTTVRSAWQVDAFKVTFPNDPDFLTRVQRIADRAVKVLEGNNEVQVEANLYKLLFYEAGGHFKMHRDTEKEPGMFATLIVQLPTEGGYEGGALVVNQETWSCKYNAGSSHIGCFQENTSTAFHYAAFFADCRHTLRRITAGTRLCLSFNLVRRTSNGGPKMEQILHSPMFRDVEAVLRPWLEAIDEDDAEKSSHENLKFFRNKLAIPLQHKYTPSNLKFSRLKGEDVTLFHVLANCLDRHLDLHLCLLTKHQVGQPEVDNGIIIRIVWNEGHSAARGKQAGGCITMESMEAEWVETSDWVDVDDHRLPIFPWYLDTEKEVVLGKDENGLFVNGEDPDELQYEGYWGNEGPTLEYFYHRAMMVVWPKTKTVPTIIAERRPNNAPFSWKFPEGAEVPSLINFVERLKKNKEPCVRLAVSQLLAHCERAYEAIWRKRDRCVESGCTDMSKCVSSRLLNMCVVAGDLADTLRVLKLYSEIFQEQKYDSNGRPSHTVPWFIGLRSKCVAKSIAAAVHAHGWAACGEAVLRLLQKDRVREEGEYYGQLALELEQLGRHSEAFVVANKALKLVTSSMTPLQSSSELLKILVKLMMSMSTECRKELGSKLLQWLGPAPEFCWNQPFAHLPRHPTVEAFLRGSHESFTYENVPGCLPEARKLAQVFDGRYKNGYCAIGREGVSGSGAYCVIKKSRDGFQHVLDYWERQQEQVRELRHEFRGSGLGAREERETSDGSESSDTQAKRAVQKTPKIV</sequence>
<dbReference type="OrthoDB" id="1939481at2759"/>
<reference evidence="2 4" key="1">
    <citation type="journal article" date="2008" name="Science">
        <title>The Physcomitrella genome reveals evolutionary insights into the conquest of land by plants.</title>
        <authorList>
            <person name="Rensing S."/>
            <person name="Lang D."/>
            <person name="Zimmer A."/>
            <person name="Terry A."/>
            <person name="Salamov A."/>
            <person name="Shapiro H."/>
            <person name="Nishiyama T."/>
            <person name="Perroud P.-F."/>
            <person name="Lindquist E."/>
            <person name="Kamisugi Y."/>
            <person name="Tanahashi T."/>
            <person name="Sakakibara K."/>
            <person name="Fujita T."/>
            <person name="Oishi K."/>
            <person name="Shin-I T."/>
            <person name="Kuroki Y."/>
            <person name="Toyoda A."/>
            <person name="Suzuki Y."/>
            <person name="Hashimoto A."/>
            <person name="Yamaguchi K."/>
            <person name="Sugano A."/>
            <person name="Kohara Y."/>
            <person name="Fujiyama A."/>
            <person name="Anterola A."/>
            <person name="Aoki S."/>
            <person name="Ashton N."/>
            <person name="Barbazuk W.B."/>
            <person name="Barker E."/>
            <person name="Bennetzen J."/>
            <person name="Bezanilla M."/>
            <person name="Blankenship R."/>
            <person name="Cho S.H."/>
            <person name="Dutcher S."/>
            <person name="Estelle M."/>
            <person name="Fawcett J.A."/>
            <person name="Gundlach H."/>
            <person name="Hanada K."/>
            <person name="Heyl A."/>
            <person name="Hicks K.A."/>
            <person name="Hugh J."/>
            <person name="Lohr M."/>
            <person name="Mayer K."/>
            <person name="Melkozernov A."/>
            <person name="Murata T."/>
            <person name="Nelson D."/>
            <person name="Pils B."/>
            <person name="Prigge M."/>
            <person name="Reiss B."/>
            <person name="Renner T."/>
            <person name="Rombauts S."/>
            <person name="Rushton P."/>
            <person name="Sanderfoot A."/>
            <person name="Schween G."/>
            <person name="Shiu S.-H."/>
            <person name="Stueber K."/>
            <person name="Theodoulou F.L."/>
            <person name="Tu H."/>
            <person name="Van de Peer Y."/>
            <person name="Verrier P.J."/>
            <person name="Waters E."/>
            <person name="Wood A."/>
            <person name="Yang L."/>
            <person name="Cove D."/>
            <person name="Cuming A."/>
            <person name="Hasebe M."/>
            <person name="Lucas S."/>
            <person name="Mishler D.B."/>
            <person name="Reski R."/>
            <person name="Grigoriev I."/>
            <person name="Quatrano R.S."/>
            <person name="Boore J.L."/>
        </authorList>
    </citation>
    <scope>NUCLEOTIDE SEQUENCE [LARGE SCALE GENOMIC DNA]</scope>
    <source>
        <strain evidence="3 4">cv. Gransden 2004</strain>
    </source>
</reference>
<dbReference type="EnsemblPlants" id="Pp3c17_9670V3.6">
    <property type="protein sequence ID" value="Pp3c17_9670V3.6"/>
    <property type="gene ID" value="Pp3c17_9670"/>
</dbReference>
<dbReference type="PANTHER" id="PTHR33099">
    <property type="entry name" value="FE2OG DIOXYGENASE DOMAIN-CONTAINING PROTEIN"/>
    <property type="match status" value="1"/>
</dbReference>
<dbReference type="EMBL" id="ABEU02000017">
    <property type="protein sequence ID" value="PNR36013.1"/>
    <property type="molecule type" value="Genomic_DNA"/>
</dbReference>
<dbReference type="OMA" id="RPWLEAI"/>
<dbReference type="GeneID" id="112294617"/>
<dbReference type="PANTHER" id="PTHR33099:SF7">
    <property type="entry name" value="MYND-TYPE DOMAIN-CONTAINING PROTEIN"/>
    <property type="match status" value="1"/>
</dbReference>
<accession>A0A2K1J3B5</accession>
<evidence type="ECO:0000313" key="4">
    <source>
        <dbReference type="Proteomes" id="UP000006727"/>
    </source>
</evidence>
<dbReference type="EnsemblPlants" id="Pp3c17_9670V3.1">
    <property type="protein sequence ID" value="Pp3c17_9670V3.1"/>
    <property type="gene ID" value="Pp3c17_9670"/>
</dbReference>